<gene>
    <name evidence="1" type="ORF">K505DRAFT_341043</name>
</gene>
<evidence type="ECO:0000313" key="1">
    <source>
        <dbReference type="EMBL" id="KAF2789703.1"/>
    </source>
</evidence>
<name>A0A6A6X0M4_9PLEO</name>
<dbReference type="AlphaFoldDB" id="A0A6A6X0M4"/>
<keyword evidence="2" id="KW-1185">Reference proteome</keyword>
<dbReference type="EMBL" id="MU002119">
    <property type="protein sequence ID" value="KAF2789703.1"/>
    <property type="molecule type" value="Genomic_DNA"/>
</dbReference>
<organism evidence="1 2">
    <name type="scientific">Melanomma pulvis-pyrius CBS 109.77</name>
    <dbReference type="NCBI Taxonomy" id="1314802"/>
    <lineage>
        <taxon>Eukaryota</taxon>
        <taxon>Fungi</taxon>
        <taxon>Dikarya</taxon>
        <taxon>Ascomycota</taxon>
        <taxon>Pezizomycotina</taxon>
        <taxon>Dothideomycetes</taxon>
        <taxon>Pleosporomycetidae</taxon>
        <taxon>Pleosporales</taxon>
        <taxon>Melanommataceae</taxon>
        <taxon>Melanomma</taxon>
    </lineage>
</organism>
<dbReference type="Proteomes" id="UP000799757">
    <property type="component" value="Unassembled WGS sequence"/>
</dbReference>
<evidence type="ECO:0000313" key="2">
    <source>
        <dbReference type="Proteomes" id="UP000799757"/>
    </source>
</evidence>
<accession>A0A6A6X0M4</accession>
<proteinExistence type="predicted"/>
<dbReference type="OrthoDB" id="3540210at2759"/>
<protein>
    <submittedName>
        <fullName evidence="1">Uncharacterized protein</fullName>
    </submittedName>
</protein>
<reference evidence="1" key="1">
    <citation type="journal article" date="2020" name="Stud. Mycol.">
        <title>101 Dothideomycetes genomes: a test case for predicting lifestyles and emergence of pathogens.</title>
        <authorList>
            <person name="Haridas S."/>
            <person name="Albert R."/>
            <person name="Binder M."/>
            <person name="Bloem J."/>
            <person name="Labutti K."/>
            <person name="Salamov A."/>
            <person name="Andreopoulos B."/>
            <person name="Baker S."/>
            <person name="Barry K."/>
            <person name="Bills G."/>
            <person name="Bluhm B."/>
            <person name="Cannon C."/>
            <person name="Castanera R."/>
            <person name="Culley D."/>
            <person name="Daum C."/>
            <person name="Ezra D."/>
            <person name="Gonzalez J."/>
            <person name="Henrissat B."/>
            <person name="Kuo A."/>
            <person name="Liang C."/>
            <person name="Lipzen A."/>
            <person name="Lutzoni F."/>
            <person name="Magnuson J."/>
            <person name="Mondo S."/>
            <person name="Nolan M."/>
            <person name="Ohm R."/>
            <person name="Pangilinan J."/>
            <person name="Park H.-J."/>
            <person name="Ramirez L."/>
            <person name="Alfaro M."/>
            <person name="Sun H."/>
            <person name="Tritt A."/>
            <person name="Yoshinaga Y."/>
            <person name="Zwiers L.-H."/>
            <person name="Turgeon B."/>
            <person name="Goodwin S."/>
            <person name="Spatafora J."/>
            <person name="Crous P."/>
            <person name="Grigoriev I."/>
        </authorList>
    </citation>
    <scope>NUCLEOTIDE SEQUENCE</scope>
    <source>
        <strain evidence="1">CBS 109.77</strain>
    </source>
</reference>
<sequence>MTFLGATIAVDIFSSYIISSTKLDVLVDSPLCRLLDIDPLSGNVVDKFNGLTDYQRRVSSLGVQLAQECYNNETTTPARFRAFSRLNVPFRQERVRCSFNSSICLNDEYETGSNTAGEQVFVFFASNHQQEMLSYFRKQLDADVWSNVNFALRLIWANLSRLLGPTSLTGAFALPVWDAFTKFRPLPETKTEDADLLLIMIPKNQMKYVNPMNYPVFSAQKPCVYRLPSWTTSKALYFSDWPSSTLGCKLQYQLCFGRADAAEFCTSLGGLPGKVVSTDNPVASDDQLVALQLLVTVTFLFNIYETAMQELQASYLAGTSG</sequence>